<proteinExistence type="inferred from homology"/>
<dbReference type="Gene3D" id="2.30.310.10">
    <property type="entry name" value="ibrinogen binding protein from staphylococcus aureus domain"/>
    <property type="match status" value="1"/>
</dbReference>
<dbReference type="InterPro" id="IPR051608">
    <property type="entry name" value="RQC_Subunit_NEMF"/>
</dbReference>
<evidence type="ECO:0000256" key="4">
    <source>
        <dbReference type="ARBA" id="ARBA00022917"/>
    </source>
</evidence>
<evidence type="ECO:0000256" key="1">
    <source>
        <dbReference type="ARBA" id="ARBA00022555"/>
    </source>
</evidence>
<comment type="similarity">
    <text evidence="5">Belongs to the NEMF family.</text>
</comment>
<dbReference type="EMBL" id="JAZHPZ010000001">
    <property type="protein sequence ID" value="MEF2964558.1"/>
    <property type="molecule type" value="Genomic_DNA"/>
</dbReference>
<keyword evidence="1 5" id="KW-0820">tRNA-binding</keyword>
<dbReference type="PANTHER" id="PTHR15239">
    <property type="entry name" value="NUCLEAR EXPORT MEDIATOR FACTOR NEMF"/>
    <property type="match status" value="1"/>
</dbReference>
<evidence type="ECO:0000256" key="2">
    <source>
        <dbReference type="ARBA" id="ARBA00022730"/>
    </source>
</evidence>
<keyword evidence="5" id="KW-0175">Coiled coil</keyword>
<evidence type="ECO:0000313" key="8">
    <source>
        <dbReference type="Proteomes" id="UP001306950"/>
    </source>
</evidence>
<name>A0ABU7VMG9_9BACL</name>
<evidence type="ECO:0000259" key="6">
    <source>
        <dbReference type="Pfam" id="PF05670"/>
    </source>
</evidence>
<keyword evidence="3 5" id="KW-0694">RNA-binding</keyword>
<dbReference type="InterPro" id="IPR043682">
    <property type="entry name" value="RqcH_bacterial"/>
</dbReference>
<sequence>MALDGIVTRAIVHELQAVVGGRINKIHQPSPNDIIIHTRASGGNRRLLLSANPTYPRVQFTEESFPNPLEAPMFCMLLRKHCEGGVIEAVAQVGMERIIHLDVRQRDELGDVSLKRLVVELMGRHSNIILLDPATGAQLDGIHHVTPAISGYRVVMPGFTYTEPPQQHKLNPLYADQAQFTEAFPAAGEESRKPGWLVGTFSGLSPLIAEEVYFRAFGESDLGLRDPEPDPEQVWNAFDGLMEEVRKHHYAPVTGENTKGKSVFSAVPLTLIQGESRTYASISECMEEYFGEKALRDTVKQKTSDLLRFLQNERNKNIKKVSNLEHDLEEAEDAERYRIWGELLLPSLHTIKKGDRSVELVNYYDEEQKTETVPLDPLLTPSENAQRYFKKYNKFKNSLAVIDEQMAKTREEIAYIEELLQQLSYATLSDVDEIRDELIQQGYLRDRGKKGKKKKKSPHPTLHVYTSSEGIELVVGKNNLQNEYVTNRLAGPNDTWLHTKDIPGSHVVIRSSSYGESTLNEAAQLAAYFSQAKESSSVPVDYTLIRHVRKPSGAKPGFVIYDHQRTLFVTPDERVIKSLPSSVKNG</sequence>
<protein>
    <recommendedName>
        <fullName evidence="5">Rqc2 homolog RqcH</fullName>
        <shortName evidence="5">RqcH</shortName>
    </recommendedName>
</protein>
<reference evidence="7 8" key="1">
    <citation type="submission" date="2024-02" db="EMBL/GenBank/DDBJ databases">
        <title>A nitrogen-fixing paenibacillus bacterium.</title>
        <authorList>
            <person name="Zhang W.L."/>
            <person name="Chen S.F."/>
        </authorList>
    </citation>
    <scope>NUCLEOTIDE SEQUENCE [LARGE SCALE GENOMIC DNA]</scope>
    <source>
        <strain evidence="7 8">M1</strain>
    </source>
</reference>
<keyword evidence="8" id="KW-1185">Reference proteome</keyword>
<dbReference type="Gene3D" id="3.40.970.40">
    <property type="entry name" value="fibrinogen binding protein from staphylococcus aureus domain like"/>
    <property type="match status" value="1"/>
</dbReference>
<dbReference type="HAMAP" id="MF_00844_B">
    <property type="entry name" value="RqcH_B"/>
    <property type="match status" value="1"/>
</dbReference>
<dbReference type="Proteomes" id="UP001306950">
    <property type="component" value="Unassembled WGS sequence"/>
</dbReference>
<dbReference type="PANTHER" id="PTHR15239:SF6">
    <property type="entry name" value="RIBOSOME QUALITY CONTROL COMPLEX SUBUNIT NEMF"/>
    <property type="match status" value="1"/>
</dbReference>
<organism evidence="7 8">
    <name type="scientific">Paenibacillus haidiansis</name>
    <dbReference type="NCBI Taxonomy" id="1574488"/>
    <lineage>
        <taxon>Bacteria</taxon>
        <taxon>Bacillati</taxon>
        <taxon>Bacillota</taxon>
        <taxon>Bacilli</taxon>
        <taxon>Bacillales</taxon>
        <taxon>Paenibacillaceae</taxon>
        <taxon>Paenibacillus</taxon>
    </lineage>
</organism>
<comment type="function">
    <text evidence="5">Key component of the ribosome quality control system (RQC), a ribosome-associated complex that mediates the extraction of incompletely synthesized nascent chains from stalled ribosomes and their subsequent degradation. RqcH recruits Ala-charged tRNA, and with RqcP directs the elongation of stalled nascent chains on 50S ribosomal subunits, leading to non-templated C-terminal alanine extensions (Ala tail). The Ala tail promotes nascent chain degradation. May add between 1 and at least 8 Ala residues. Binds to stalled 50S ribosomal subunits.</text>
</comment>
<comment type="caution">
    <text evidence="7">The sequence shown here is derived from an EMBL/GenBank/DDBJ whole genome shotgun (WGS) entry which is preliminary data.</text>
</comment>
<keyword evidence="4 5" id="KW-0648">Protein biosynthesis</keyword>
<accession>A0ABU7VMG9</accession>
<dbReference type="Gene3D" id="1.10.8.50">
    <property type="match status" value="1"/>
</dbReference>
<evidence type="ECO:0000256" key="5">
    <source>
        <dbReference type="HAMAP-Rule" id="MF_00844"/>
    </source>
</evidence>
<evidence type="ECO:0000256" key="3">
    <source>
        <dbReference type="ARBA" id="ARBA00022884"/>
    </source>
</evidence>
<dbReference type="Pfam" id="PF05670">
    <property type="entry name" value="NFACT-R_1"/>
    <property type="match status" value="1"/>
</dbReference>
<dbReference type="InterPro" id="IPR008532">
    <property type="entry name" value="NFACT_RNA-bd"/>
</dbReference>
<dbReference type="Pfam" id="PF05833">
    <property type="entry name" value="NFACT_N"/>
    <property type="match status" value="1"/>
</dbReference>
<feature type="domain" description="NFACT RNA-binding" evidence="6">
    <location>
        <begin position="463"/>
        <end position="553"/>
    </location>
</feature>
<evidence type="ECO:0000313" key="7">
    <source>
        <dbReference type="EMBL" id="MEF2964558.1"/>
    </source>
</evidence>
<dbReference type="RefSeq" id="WP_331844780.1">
    <property type="nucleotide sequence ID" value="NZ_JAZHPZ010000001.1"/>
</dbReference>
<keyword evidence="2 5" id="KW-0699">rRNA-binding</keyword>
<feature type="coiled-coil region" evidence="5">
    <location>
        <begin position="307"/>
        <end position="334"/>
    </location>
</feature>
<comment type="subunit">
    <text evidence="5">Associates with stalled 50S ribosomal subunits. Binds to RqcP.</text>
</comment>
<gene>
    <name evidence="5" type="primary">rqcH</name>
    <name evidence="7" type="ORF">V3851_01840</name>
</gene>